<dbReference type="Pfam" id="PF04149">
    <property type="entry name" value="DUF397"/>
    <property type="match status" value="1"/>
</dbReference>
<name>A0ABN1W6R4_9PSEU</name>
<proteinExistence type="predicted"/>
<dbReference type="InterPro" id="IPR007278">
    <property type="entry name" value="DUF397"/>
</dbReference>
<reference evidence="2 3" key="1">
    <citation type="journal article" date="2019" name="Int. J. Syst. Evol. Microbiol.">
        <title>The Global Catalogue of Microorganisms (GCM) 10K type strain sequencing project: providing services to taxonomists for standard genome sequencing and annotation.</title>
        <authorList>
            <consortium name="The Broad Institute Genomics Platform"/>
            <consortium name="The Broad Institute Genome Sequencing Center for Infectious Disease"/>
            <person name="Wu L."/>
            <person name="Ma J."/>
        </authorList>
    </citation>
    <scope>NUCLEOTIDE SEQUENCE [LARGE SCALE GENOMIC DNA]</scope>
    <source>
        <strain evidence="2 3">JCM 13023</strain>
    </source>
</reference>
<comment type="caution">
    <text evidence="2">The sequence shown here is derived from an EMBL/GenBank/DDBJ whole genome shotgun (WGS) entry which is preliminary data.</text>
</comment>
<evidence type="ECO:0000259" key="1">
    <source>
        <dbReference type="Pfam" id="PF04149"/>
    </source>
</evidence>
<protein>
    <recommendedName>
        <fullName evidence="1">DUF397 domain-containing protein</fullName>
    </recommendedName>
</protein>
<gene>
    <name evidence="2" type="ORF">GCM10009676_18690</name>
</gene>
<accession>A0ABN1W6R4</accession>
<dbReference type="Proteomes" id="UP001500653">
    <property type="component" value="Unassembled WGS sequence"/>
</dbReference>
<dbReference type="EMBL" id="BAAALN010000005">
    <property type="protein sequence ID" value="GAA1235089.1"/>
    <property type="molecule type" value="Genomic_DNA"/>
</dbReference>
<sequence>MPTAHSRAGWRKSSYSAQHNGCVEVDFTDEGVEVRDDKITESPVIRFSFEQWSHWLGEIVDDITNTNGAVTVTTRESTWLVHEPTTGATLAFSQQEWTAFRLGVIAGEFTPSSVATLAAS</sequence>
<evidence type="ECO:0000313" key="3">
    <source>
        <dbReference type="Proteomes" id="UP001500653"/>
    </source>
</evidence>
<keyword evidence="3" id="KW-1185">Reference proteome</keyword>
<feature type="domain" description="DUF397" evidence="1">
    <location>
        <begin position="8"/>
        <end position="57"/>
    </location>
</feature>
<evidence type="ECO:0000313" key="2">
    <source>
        <dbReference type="EMBL" id="GAA1235089.1"/>
    </source>
</evidence>
<dbReference type="RefSeq" id="WP_253863398.1">
    <property type="nucleotide sequence ID" value="NZ_BAAALN010000005.1"/>
</dbReference>
<organism evidence="2 3">
    <name type="scientific">Prauserella halophila</name>
    <dbReference type="NCBI Taxonomy" id="185641"/>
    <lineage>
        <taxon>Bacteria</taxon>
        <taxon>Bacillati</taxon>
        <taxon>Actinomycetota</taxon>
        <taxon>Actinomycetes</taxon>
        <taxon>Pseudonocardiales</taxon>
        <taxon>Pseudonocardiaceae</taxon>
        <taxon>Prauserella</taxon>
    </lineage>
</organism>